<dbReference type="AlphaFoldDB" id="A0A835Y008"/>
<feature type="compositionally biased region" description="Polar residues" evidence="1">
    <location>
        <begin position="175"/>
        <end position="192"/>
    </location>
</feature>
<feature type="compositionally biased region" description="Low complexity" evidence="1">
    <location>
        <begin position="158"/>
        <end position="174"/>
    </location>
</feature>
<feature type="compositionally biased region" description="Pro residues" evidence="1">
    <location>
        <begin position="241"/>
        <end position="253"/>
    </location>
</feature>
<protein>
    <submittedName>
        <fullName evidence="2">Uncharacterized protein</fullName>
    </submittedName>
</protein>
<evidence type="ECO:0000313" key="3">
    <source>
        <dbReference type="Proteomes" id="UP000612055"/>
    </source>
</evidence>
<sequence>MAALAGASSGPTASEPLTTSPGRPGGASASRNACPTNSGAPLTAPAEWTAEDEARRAREARAVRDKEVEAGRLLRQAANAAARVERLRLAGGRYSGRGSARGAKQESRRSYHQHAQRRAREELESAVAEAAALQQRAAAAQQDARWARRHTEARWAAEARPAAAAAAAVGRRTAGTSGNDSTDASSWNGSSRGSEDRAGVSCAADHSAHPAAASVSSASASGAAEPAAPGSAGPRASLKPAPTPAPSPAPASAPTPAAVTGPHELQRKPTRGRRAWPSASTPLFVHSELLVFGTGRGAGLSDAFRNDPNQLVADLCDASGASAEDFADVEVEVFWYGDKSAADQGRSGGSGRGGGGAHGGDEVHQGIGEGTGRGSRPARCGAKLRGVGPELAELLQRADVVLRRRGMWVRSSLTRRGQGVREEREAVFRRLAAGRAPRWWRGVEVEYTGRDGLFHL</sequence>
<feature type="region of interest" description="Disordered" evidence="1">
    <location>
        <begin position="1"/>
        <end position="53"/>
    </location>
</feature>
<feature type="compositionally biased region" description="Low complexity" evidence="1">
    <location>
        <begin position="201"/>
        <end position="237"/>
    </location>
</feature>
<feature type="compositionally biased region" description="Polar residues" evidence="1">
    <location>
        <begin position="9"/>
        <end position="21"/>
    </location>
</feature>
<comment type="caution">
    <text evidence="2">The sequence shown here is derived from an EMBL/GenBank/DDBJ whole genome shotgun (WGS) entry which is preliminary data.</text>
</comment>
<organism evidence="2 3">
    <name type="scientific">Edaphochlamys debaryana</name>
    <dbReference type="NCBI Taxonomy" id="47281"/>
    <lineage>
        <taxon>Eukaryota</taxon>
        <taxon>Viridiplantae</taxon>
        <taxon>Chlorophyta</taxon>
        <taxon>core chlorophytes</taxon>
        <taxon>Chlorophyceae</taxon>
        <taxon>CS clade</taxon>
        <taxon>Chlamydomonadales</taxon>
        <taxon>Chlamydomonadales incertae sedis</taxon>
        <taxon>Edaphochlamys</taxon>
    </lineage>
</organism>
<proteinExistence type="predicted"/>
<reference evidence="2" key="1">
    <citation type="journal article" date="2020" name="bioRxiv">
        <title>Comparative genomics of Chlamydomonas.</title>
        <authorList>
            <person name="Craig R.J."/>
            <person name="Hasan A.R."/>
            <person name="Ness R.W."/>
            <person name="Keightley P.D."/>
        </authorList>
    </citation>
    <scope>NUCLEOTIDE SEQUENCE</scope>
    <source>
        <strain evidence="2">CCAP 11/70</strain>
    </source>
</reference>
<dbReference type="EMBL" id="JAEHOE010000066">
    <property type="protein sequence ID" value="KAG2490040.1"/>
    <property type="molecule type" value="Genomic_DNA"/>
</dbReference>
<gene>
    <name evidence="2" type="ORF">HYH03_011505</name>
</gene>
<feature type="region of interest" description="Disordered" evidence="1">
    <location>
        <begin position="340"/>
        <end position="379"/>
    </location>
</feature>
<feature type="compositionally biased region" description="Polar residues" evidence="1">
    <location>
        <begin position="29"/>
        <end position="40"/>
    </location>
</feature>
<feature type="compositionally biased region" description="Gly residues" evidence="1">
    <location>
        <begin position="346"/>
        <end position="358"/>
    </location>
</feature>
<dbReference type="Proteomes" id="UP000612055">
    <property type="component" value="Unassembled WGS sequence"/>
</dbReference>
<feature type="compositionally biased region" description="Low complexity" evidence="1">
    <location>
        <begin position="90"/>
        <end position="102"/>
    </location>
</feature>
<keyword evidence="3" id="KW-1185">Reference proteome</keyword>
<feature type="region of interest" description="Disordered" evidence="1">
    <location>
        <begin position="141"/>
        <end position="279"/>
    </location>
</feature>
<name>A0A835Y008_9CHLO</name>
<evidence type="ECO:0000313" key="2">
    <source>
        <dbReference type="EMBL" id="KAG2490040.1"/>
    </source>
</evidence>
<feature type="region of interest" description="Disordered" evidence="1">
    <location>
        <begin position="90"/>
        <end position="122"/>
    </location>
</feature>
<evidence type="ECO:0000256" key="1">
    <source>
        <dbReference type="SAM" id="MobiDB-lite"/>
    </source>
</evidence>
<feature type="compositionally biased region" description="Basic and acidic residues" evidence="1">
    <location>
        <begin position="145"/>
        <end position="157"/>
    </location>
</feature>
<accession>A0A835Y008</accession>